<proteinExistence type="predicted"/>
<dbReference type="AlphaFoldDB" id="A0ABD1DNW6"/>
<feature type="compositionally biased region" description="Acidic residues" evidence="1">
    <location>
        <begin position="85"/>
        <end position="95"/>
    </location>
</feature>
<name>A0ABD1DNW6_CULPP</name>
<gene>
    <name evidence="2" type="ORF">pipiens_006883</name>
</gene>
<dbReference type="Proteomes" id="UP001562425">
    <property type="component" value="Unassembled WGS sequence"/>
</dbReference>
<feature type="compositionally biased region" description="Polar residues" evidence="1">
    <location>
        <begin position="13"/>
        <end position="24"/>
    </location>
</feature>
<comment type="caution">
    <text evidence="2">The sequence shown here is derived from an EMBL/GenBank/DDBJ whole genome shotgun (WGS) entry which is preliminary data.</text>
</comment>
<accession>A0ABD1DNW6</accession>
<organism evidence="2 3">
    <name type="scientific">Culex pipiens pipiens</name>
    <name type="common">Northern house mosquito</name>
    <dbReference type="NCBI Taxonomy" id="38569"/>
    <lineage>
        <taxon>Eukaryota</taxon>
        <taxon>Metazoa</taxon>
        <taxon>Ecdysozoa</taxon>
        <taxon>Arthropoda</taxon>
        <taxon>Hexapoda</taxon>
        <taxon>Insecta</taxon>
        <taxon>Pterygota</taxon>
        <taxon>Neoptera</taxon>
        <taxon>Endopterygota</taxon>
        <taxon>Diptera</taxon>
        <taxon>Nematocera</taxon>
        <taxon>Culicoidea</taxon>
        <taxon>Culicidae</taxon>
        <taxon>Culicinae</taxon>
        <taxon>Culicini</taxon>
        <taxon>Culex</taxon>
        <taxon>Culex</taxon>
    </lineage>
</organism>
<reference evidence="2 3" key="1">
    <citation type="submission" date="2024-05" db="EMBL/GenBank/DDBJ databases">
        <title>Culex pipiens pipiens assembly and annotation.</title>
        <authorList>
            <person name="Alout H."/>
            <person name="Durand T."/>
        </authorList>
    </citation>
    <scope>NUCLEOTIDE SEQUENCE [LARGE SCALE GENOMIC DNA]</scope>
    <source>
        <strain evidence="2">HA-2024</strain>
        <tissue evidence="2">Whole body</tissue>
    </source>
</reference>
<feature type="region of interest" description="Disordered" evidence="1">
    <location>
        <begin position="78"/>
        <end position="104"/>
    </location>
</feature>
<evidence type="ECO:0000313" key="3">
    <source>
        <dbReference type="Proteomes" id="UP001562425"/>
    </source>
</evidence>
<sequence length="104" mass="11209">MNSKSAAEATGDHSLNGSSYFPGSFKSKCTCSVLQTTLLRIWNNDMDSVANAEGEVPATAPEVSNDPLLEDYVVIPDDSSVHFEDGEESQEEEGDIPTNRVKGK</sequence>
<evidence type="ECO:0000256" key="1">
    <source>
        <dbReference type="SAM" id="MobiDB-lite"/>
    </source>
</evidence>
<dbReference type="EMBL" id="JBEHCU010005041">
    <property type="protein sequence ID" value="KAL1401104.1"/>
    <property type="molecule type" value="Genomic_DNA"/>
</dbReference>
<keyword evidence="3" id="KW-1185">Reference proteome</keyword>
<feature type="region of interest" description="Disordered" evidence="1">
    <location>
        <begin position="1"/>
        <end position="24"/>
    </location>
</feature>
<evidence type="ECO:0000313" key="2">
    <source>
        <dbReference type="EMBL" id="KAL1401104.1"/>
    </source>
</evidence>
<protein>
    <submittedName>
        <fullName evidence="2">Uncharacterized protein</fullName>
    </submittedName>
</protein>